<proteinExistence type="predicted"/>
<sequence>MIGQTANDAAELPARPAHHADTRIRVFRHPLVNKQRRRNKLVCSRLKNEMYCGKRWQKTEEFGAAIAAYIEFYNNHRIKVSLNGMSIARYSMAAVV</sequence>
<dbReference type="RefSeq" id="WP_239211473.1">
    <property type="nucleotide sequence ID" value="NZ_CABIYR010000005.1"/>
</dbReference>
<dbReference type="Pfam" id="PF13333">
    <property type="entry name" value="rve_2"/>
    <property type="match status" value="1"/>
</dbReference>
<name>A0AAP4F630_9CORY</name>
<organism evidence="2 3">
    <name type="scientific">Corynebacterium propinquum</name>
    <dbReference type="NCBI Taxonomy" id="43769"/>
    <lineage>
        <taxon>Bacteria</taxon>
        <taxon>Bacillati</taxon>
        <taxon>Actinomycetota</taxon>
        <taxon>Actinomycetes</taxon>
        <taxon>Mycobacteriales</taxon>
        <taxon>Corynebacteriaceae</taxon>
        <taxon>Corynebacterium</taxon>
    </lineage>
</organism>
<comment type="caution">
    <text evidence="2">The sequence shown here is derived from an EMBL/GenBank/DDBJ whole genome shotgun (WGS) entry which is preliminary data.</text>
</comment>
<dbReference type="AlphaFoldDB" id="A0AAP4F630"/>
<feature type="domain" description="Integrase catalytic" evidence="1">
    <location>
        <begin position="45"/>
        <end position="90"/>
    </location>
</feature>
<dbReference type="Proteomes" id="UP001226160">
    <property type="component" value="Unassembled WGS sequence"/>
</dbReference>
<evidence type="ECO:0000259" key="1">
    <source>
        <dbReference type="Pfam" id="PF13333"/>
    </source>
</evidence>
<reference evidence="2" key="1">
    <citation type="submission" date="2023-05" db="EMBL/GenBank/DDBJ databases">
        <title>Metabolic capabilities are highly conserved among human nasal-associated Corynebacterium species in pangenomic analyses.</title>
        <authorList>
            <person name="Tran T.H."/>
            <person name="Roberts A.Q."/>
            <person name="Escapa I.F."/>
            <person name="Gao W."/>
            <person name="Conlan S."/>
            <person name="Kong H."/>
            <person name="Segre J.A."/>
            <person name="Kelly M.S."/>
            <person name="Lemon K.P."/>
        </authorList>
    </citation>
    <scope>NUCLEOTIDE SEQUENCE</scope>
    <source>
        <strain evidence="2">KPL2654</strain>
    </source>
</reference>
<dbReference type="GO" id="GO:0015074">
    <property type="term" value="P:DNA integration"/>
    <property type="evidence" value="ECO:0007669"/>
    <property type="project" value="InterPro"/>
</dbReference>
<evidence type="ECO:0000313" key="2">
    <source>
        <dbReference type="EMBL" id="MDK4324925.1"/>
    </source>
</evidence>
<dbReference type="InterPro" id="IPR001584">
    <property type="entry name" value="Integrase_cat-core"/>
</dbReference>
<protein>
    <submittedName>
        <fullName evidence="2">IS3 family transposase</fullName>
    </submittedName>
</protein>
<gene>
    <name evidence="2" type="ORF">QPX54_00090</name>
</gene>
<dbReference type="EMBL" id="JASNVP010000001">
    <property type="protein sequence ID" value="MDK4324925.1"/>
    <property type="molecule type" value="Genomic_DNA"/>
</dbReference>
<accession>A0AAP4F630</accession>
<evidence type="ECO:0000313" key="3">
    <source>
        <dbReference type="Proteomes" id="UP001226160"/>
    </source>
</evidence>